<dbReference type="SUPFAM" id="SSF82199">
    <property type="entry name" value="SET domain"/>
    <property type="match status" value="1"/>
</dbReference>
<dbReference type="GO" id="GO:0032259">
    <property type="term" value="P:methylation"/>
    <property type="evidence" value="ECO:0007669"/>
    <property type="project" value="UniProtKB-KW"/>
</dbReference>
<keyword evidence="8" id="KW-0808">Transferase</keyword>
<dbReference type="Pfam" id="PF01753">
    <property type="entry name" value="zf-MYND"/>
    <property type="match status" value="1"/>
</dbReference>
<organism evidence="8 9">
    <name type="scientific">Ceraceosorus bombacis</name>
    <dbReference type="NCBI Taxonomy" id="401625"/>
    <lineage>
        <taxon>Eukaryota</taxon>
        <taxon>Fungi</taxon>
        <taxon>Dikarya</taxon>
        <taxon>Basidiomycota</taxon>
        <taxon>Ustilaginomycotina</taxon>
        <taxon>Exobasidiomycetes</taxon>
        <taxon>Ceraceosorales</taxon>
        <taxon>Ceraceosoraceae</taxon>
        <taxon>Ceraceosorus</taxon>
    </lineage>
</organism>
<evidence type="ECO:0000256" key="2">
    <source>
        <dbReference type="ARBA" id="ARBA00022771"/>
    </source>
</evidence>
<dbReference type="InterPro" id="IPR050869">
    <property type="entry name" value="H3K4_H4K5_MeTrfase"/>
</dbReference>
<dbReference type="Gene3D" id="2.170.270.10">
    <property type="entry name" value="SET domain"/>
    <property type="match status" value="1"/>
</dbReference>
<dbReference type="SUPFAM" id="SSF144232">
    <property type="entry name" value="HIT/MYND zinc finger-like"/>
    <property type="match status" value="1"/>
</dbReference>
<protein>
    <submittedName>
        <fullName evidence="8">Predicted histone tail methylase containing SET domain</fullName>
    </submittedName>
</protein>
<reference evidence="8 9" key="1">
    <citation type="submission" date="2014-09" db="EMBL/GenBank/DDBJ databases">
        <authorList>
            <person name="Magalhaes I.L.F."/>
            <person name="Oliveira U."/>
            <person name="Santos F.R."/>
            <person name="Vidigal T.H.D.A."/>
            <person name="Brescovit A.D."/>
            <person name="Santos A.J."/>
        </authorList>
    </citation>
    <scope>NUCLEOTIDE SEQUENCE [LARGE SCALE GENOMIC DNA]</scope>
</reference>
<dbReference type="PANTHER" id="PTHR12197">
    <property type="entry name" value="HISTONE-LYSINE N-METHYLTRANSFERASE SMYD"/>
    <property type="match status" value="1"/>
</dbReference>
<proteinExistence type="predicted"/>
<dbReference type="EMBL" id="CCYA01000118">
    <property type="protein sequence ID" value="CEH12090.1"/>
    <property type="molecule type" value="Genomic_DNA"/>
</dbReference>
<dbReference type="OrthoDB" id="265717at2759"/>
<name>A0A0N7L8W1_9BASI</name>
<evidence type="ECO:0000259" key="6">
    <source>
        <dbReference type="PROSITE" id="PS50280"/>
    </source>
</evidence>
<dbReference type="AlphaFoldDB" id="A0A0N7L8W1"/>
<keyword evidence="8" id="KW-0489">Methyltransferase</keyword>
<feature type="domain" description="MYND-type" evidence="7">
    <location>
        <begin position="218"/>
        <end position="259"/>
    </location>
</feature>
<dbReference type="Proteomes" id="UP000054845">
    <property type="component" value="Unassembled WGS sequence"/>
</dbReference>
<feature type="region of interest" description="Disordered" evidence="5">
    <location>
        <begin position="72"/>
        <end position="108"/>
    </location>
</feature>
<feature type="domain" description="SET" evidence="6">
    <location>
        <begin position="169"/>
        <end position="442"/>
    </location>
</feature>
<dbReference type="GO" id="GO:0008168">
    <property type="term" value="F:methyltransferase activity"/>
    <property type="evidence" value="ECO:0007669"/>
    <property type="project" value="UniProtKB-KW"/>
</dbReference>
<evidence type="ECO:0000256" key="5">
    <source>
        <dbReference type="SAM" id="MobiDB-lite"/>
    </source>
</evidence>
<dbReference type="PROSITE" id="PS50865">
    <property type="entry name" value="ZF_MYND_2"/>
    <property type="match status" value="1"/>
</dbReference>
<dbReference type="InterPro" id="IPR046341">
    <property type="entry name" value="SET_dom_sf"/>
</dbReference>
<dbReference type="GO" id="GO:0005634">
    <property type="term" value="C:nucleus"/>
    <property type="evidence" value="ECO:0007669"/>
    <property type="project" value="TreeGrafter"/>
</dbReference>
<evidence type="ECO:0000256" key="1">
    <source>
        <dbReference type="ARBA" id="ARBA00022723"/>
    </source>
</evidence>
<dbReference type="STRING" id="401625.A0A0N7L8W1"/>
<dbReference type="InterPro" id="IPR002893">
    <property type="entry name" value="Znf_MYND"/>
</dbReference>
<evidence type="ECO:0000313" key="9">
    <source>
        <dbReference type="Proteomes" id="UP000054845"/>
    </source>
</evidence>
<evidence type="ECO:0000256" key="4">
    <source>
        <dbReference type="PROSITE-ProRule" id="PRU00134"/>
    </source>
</evidence>
<dbReference type="PANTHER" id="PTHR12197:SF251">
    <property type="entry name" value="EG:BACR7C10.4 PROTEIN"/>
    <property type="match status" value="1"/>
</dbReference>
<dbReference type="GO" id="GO:0008270">
    <property type="term" value="F:zinc ion binding"/>
    <property type="evidence" value="ECO:0007669"/>
    <property type="project" value="UniProtKB-KW"/>
</dbReference>
<sequence length="746" mass="82045">MQRPITNAPLLIPTTLYYVIKLYDHPDLCPSCFRPSCDIHGARWCRLKMASFKDLKQRRALNRPMLYSNNARALSKSGEASKSAVDEKNADESTPDSTPPSGGGTTQYQVMAEGSSAAQPDNNHRSVRNKVCDEFLPGNITSSIRRASSTGLSSLEPSDNLPYRLEENEALEVRKTKSAGRGIFWAPKGDEVCRKGTTLLRLRPHISVLGQEEVESHCHVCFEPQRHPSRFQRCSACRYVRYCSVNCQKTDWAIHKTECKALQAWQAHADARDPRPDCHTRTLARLIWKRLTKGEKWWTQLDSMQSNRAQKASEQMQSIAGQVFRLCRYIGIGTFSTADKEEIHEEEANRQRLADLGFDSVQQLLDFVCKFETNSFTASSSDLSPCGLAVCPTAALINHSCLPNAVVVFPFGPGDSGHTAGPMRVVAIKDVEPGQEITTAYVDLSDSYSKRRNTLSCTYSFECRCKICKAGSKASSLSSNAPWVDPRDSVWCPKKCGGWCAAPKEEGTGTSTIRCPACGASSTIDPKTLRTTVESAQSKMKEAKEAISALEVDKTITCLRDAVGLLIVQMPPSAYPLLSMLRTTCEMFTSMAARIDVLEMPKSLVRAQSMTTTLADHYLVEATRLAMLVCTGMTVSNGIIFAEGHPTRAIALLTLGKLLISDAVAAYDENEAVDKSILPNPPKLPAVGMPRILMGRNFLLQALEELKIGFGKEKGTSGGDAAKHAEKILHNLDAEMRIFQQSGMPA</sequence>
<evidence type="ECO:0000259" key="7">
    <source>
        <dbReference type="PROSITE" id="PS50865"/>
    </source>
</evidence>
<keyword evidence="3" id="KW-0862">Zinc</keyword>
<evidence type="ECO:0000313" key="8">
    <source>
        <dbReference type="EMBL" id="CEH12090.1"/>
    </source>
</evidence>
<dbReference type="InterPro" id="IPR001214">
    <property type="entry name" value="SET_dom"/>
</dbReference>
<keyword evidence="2 4" id="KW-0863">Zinc-finger</keyword>
<accession>A0A0N7L8W1</accession>
<dbReference type="Pfam" id="PF00856">
    <property type="entry name" value="SET"/>
    <property type="match status" value="1"/>
</dbReference>
<keyword evidence="9" id="KW-1185">Reference proteome</keyword>
<dbReference type="SMART" id="SM00317">
    <property type="entry name" value="SET"/>
    <property type="match status" value="1"/>
</dbReference>
<evidence type="ECO:0000256" key="3">
    <source>
        <dbReference type="ARBA" id="ARBA00022833"/>
    </source>
</evidence>
<keyword evidence="1" id="KW-0479">Metal-binding</keyword>
<dbReference type="Gene3D" id="6.10.140.2220">
    <property type="match status" value="1"/>
</dbReference>
<dbReference type="PROSITE" id="PS50280">
    <property type="entry name" value="SET"/>
    <property type="match status" value="1"/>
</dbReference>
<dbReference type="CDD" id="cd20071">
    <property type="entry name" value="SET_SMYD"/>
    <property type="match status" value="1"/>
</dbReference>
<dbReference type="Gene3D" id="1.10.220.160">
    <property type="match status" value="1"/>
</dbReference>